<feature type="compositionally biased region" description="Low complexity" evidence="1">
    <location>
        <begin position="188"/>
        <end position="199"/>
    </location>
</feature>
<dbReference type="InParanoid" id="H3B7P1"/>
<dbReference type="InterPro" id="IPR043407">
    <property type="entry name" value="Nkap_D1"/>
</dbReference>
<feature type="compositionally biased region" description="Basic residues" evidence="1">
    <location>
        <begin position="206"/>
        <end position="220"/>
    </location>
</feature>
<dbReference type="RefSeq" id="XP_005987294.1">
    <property type="nucleotide sequence ID" value="XM_005987232.2"/>
</dbReference>
<keyword evidence="3" id="KW-1185">Reference proteome</keyword>
<feature type="compositionally biased region" description="Basic and acidic residues" evidence="1">
    <location>
        <begin position="287"/>
        <end position="299"/>
    </location>
</feature>
<dbReference type="Proteomes" id="UP000008672">
    <property type="component" value="Unassembled WGS sequence"/>
</dbReference>
<accession>H3B7P1</accession>
<dbReference type="KEGG" id="lcm:102355529"/>
<dbReference type="GeneTree" id="ENSGT00940000167059"/>
<dbReference type="EMBL" id="AFYH01006920">
    <property type="status" value="NOT_ANNOTATED_CDS"/>
    <property type="molecule type" value="Genomic_DNA"/>
</dbReference>
<dbReference type="PANTHER" id="PTHR46940">
    <property type="entry name" value="NKAP DOMAIN-CONTAINING 1"/>
    <property type="match status" value="1"/>
</dbReference>
<reference evidence="2" key="2">
    <citation type="submission" date="2025-08" db="UniProtKB">
        <authorList>
            <consortium name="Ensembl"/>
        </authorList>
    </citation>
    <scope>IDENTIFICATION</scope>
</reference>
<dbReference type="Ensembl" id="ENSLACT00000018042.1">
    <property type="protein sequence ID" value="ENSLACP00000017912.1"/>
    <property type="gene ID" value="ENSLACG00000015782.1"/>
</dbReference>
<feature type="region of interest" description="Disordered" evidence="1">
    <location>
        <begin position="124"/>
        <end position="299"/>
    </location>
</feature>
<protein>
    <submittedName>
        <fullName evidence="2">NKAP domain containing 1</fullName>
    </submittedName>
</protein>
<evidence type="ECO:0000313" key="2">
    <source>
        <dbReference type="Ensembl" id="ENSLACP00000017912.1"/>
    </source>
</evidence>
<feature type="region of interest" description="Disordered" evidence="1">
    <location>
        <begin position="42"/>
        <end position="78"/>
    </location>
</feature>
<dbReference type="CTD" id="55216"/>
<feature type="compositionally biased region" description="Basic and acidic residues" evidence="1">
    <location>
        <begin position="268"/>
        <end position="277"/>
    </location>
</feature>
<dbReference type="OMA" id="SQRADWK"/>
<dbReference type="FunCoup" id="H3B7P1">
    <property type="interactions" value="2634"/>
</dbReference>
<dbReference type="AlphaFoldDB" id="H3B7P1"/>
<dbReference type="Pfam" id="PF15692">
    <property type="entry name" value="NKAP"/>
    <property type="match status" value="1"/>
</dbReference>
<feature type="compositionally biased region" description="Basic residues" evidence="1">
    <location>
        <begin position="142"/>
        <end position="185"/>
    </location>
</feature>
<evidence type="ECO:0000256" key="1">
    <source>
        <dbReference type="SAM" id="MobiDB-lite"/>
    </source>
</evidence>
<evidence type="ECO:0000313" key="3">
    <source>
        <dbReference type="Proteomes" id="UP000008672"/>
    </source>
</evidence>
<dbReference type="eggNOG" id="ENOG502S0Y8">
    <property type="taxonomic scope" value="Eukaryota"/>
</dbReference>
<gene>
    <name evidence="2" type="primary">NKAPD1</name>
</gene>
<reference evidence="2" key="3">
    <citation type="submission" date="2025-09" db="UniProtKB">
        <authorList>
            <consortium name="Ensembl"/>
        </authorList>
    </citation>
    <scope>IDENTIFICATION</scope>
</reference>
<dbReference type="GeneID" id="102355529"/>
<dbReference type="EMBL" id="AFYH01006921">
    <property type="status" value="NOT_ANNOTATED_CDS"/>
    <property type="molecule type" value="Genomic_DNA"/>
</dbReference>
<dbReference type="HOGENOM" id="CLU_082748_0_0_1"/>
<feature type="compositionally biased region" description="Basic residues" evidence="1">
    <location>
        <begin position="256"/>
        <end position="267"/>
    </location>
</feature>
<organism evidence="2 3">
    <name type="scientific">Latimeria chalumnae</name>
    <name type="common">Coelacanth</name>
    <dbReference type="NCBI Taxonomy" id="7897"/>
    <lineage>
        <taxon>Eukaryota</taxon>
        <taxon>Metazoa</taxon>
        <taxon>Chordata</taxon>
        <taxon>Craniata</taxon>
        <taxon>Vertebrata</taxon>
        <taxon>Euteleostomi</taxon>
        <taxon>Coelacanthiformes</taxon>
        <taxon>Coelacanthidae</taxon>
        <taxon>Latimeria</taxon>
    </lineage>
</organism>
<dbReference type="Bgee" id="ENSLACG00000015782">
    <property type="expression patterns" value="Expressed in chordate pharynx and 1 other cell type or tissue"/>
</dbReference>
<name>H3B7P1_LATCH</name>
<sequence length="299" mass="34462">MSRVPLGKILLRNVIRHTDAHNKIQEESEMWKMRQMEKQSDVEIYKGKRKRDSPSFTGSRMRCDGYDDDGNLNNRKPRCLADTKGALEQDVREARYWTKKLYQFEADDPDRWGHSGYKELYPEEFQTDSEEQDGEKKNPVNGKKRSLHQKLSHCKSQKHKRSKKSHKKKHKKQSLKKMKKKRRRRVADSSSSGDGSVESTSERQKARQKHRKKAARKGKSKPVSSSGRESESTGGGSNSSNTGESGSEEEELAKRIKEKKKKCSRSKAGKEADTESRKAKKKNWKTANDEKSEESSEED</sequence>
<dbReference type="PANTHER" id="PTHR46940:SF1">
    <property type="entry name" value="NKAP DOMAIN CONTAINING 1"/>
    <property type="match status" value="1"/>
</dbReference>
<dbReference type="OrthoDB" id="10055694at2759"/>
<proteinExistence type="predicted"/>
<reference evidence="3" key="1">
    <citation type="submission" date="2011-08" db="EMBL/GenBank/DDBJ databases">
        <title>The draft genome of Latimeria chalumnae.</title>
        <authorList>
            <person name="Di Palma F."/>
            <person name="Alfoldi J."/>
            <person name="Johnson J."/>
            <person name="Berlin A."/>
            <person name="Gnerre S."/>
            <person name="Jaffe D."/>
            <person name="MacCallum I."/>
            <person name="Young S."/>
            <person name="Walker B.J."/>
            <person name="Lander E."/>
            <person name="Lindblad-Toh K."/>
        </authorList>
    </citation>
    <scope>NUCLEOTIDE SEQUENCE [LARGE SCALE GENOMIC DNA]</scope>
    <source>
        <strain evidence="3">Wild caught</strain>
    </source>
</reference>
<dbReference type="EMBL" id="AFYH01006922">
    <property type="status" value="NOT_ANNOTATED_CDS"/>
    <property type="molecule type" value="Genomic_DNA"/>
</dbReference>